<dbReference type="AlphaFoldDB" id="A0A919T5K0"/>
<protein>
    <submittedName>
        <fullName evidence="1">Uncharacterized protein</fullName>
    </submittedName>
</protein>
<accession>A0A919T5K0</accession>
<evidence type="ECO:0000313" key="1">
    <source>
        <dbReference type="EMBL" id="GIM88767.1"/>
    </source>
</evidence>
<dbReference type="RefSeq" id="WP_213004752.1">
    <property type="nucleotide sequence ID" value="NZ_BOQN01000007.1"/>
</dbReference>
<reference evidence="1 2" key="1">
    <citation type="submission" date="2021-03" db="EMBL/GenBank/DDBJ databases">
        <title>Whole genome shotgun sequence of Actinoplanes toevensis NBRC 105298.</title>
        <authorList>
            <person name="Komaki H."/>
            <person name="Tamura T."/>
        </authorList>
    </citation>
    <scope>NUCLEOTIDE SEQUENCE [LARGE SCALE GENOMIC DNA]</scope>
    <source>
        <strain evidence="1 2">NBRC 105298</strain>
    </source>
</reference>
<comment type="caution">
    <text evidence="1">The sequence shown here is derived from an EMBL/GenBank/DDBJ whole genome shotgun (WGS) entry which is preliminary data.</text>
</comment>
<keyword evidence="2" id="KW-1185">Reference proteome</keyword>
<name>A0A919T5K0_9ACTN</name>
<organism evidence="1 2">
    <name type="scientific">Paractinoplanes toevensis</name>
    <dbReference type="NCBI Taxonomy" id="571911"/>
    <lineage>
        <taxon>Bacteria</taxon>
        <taxon>Bacillati</taxon>
        <taxon>Actinomycetota</taxon>
        <taxon>Actinomycetes</taxon>
        <taxon>Micromonosporales</taxon>
        <taxon>Micromonosporaceae</taxon>
        <taxon>Paractinoplanes</taxon>
    </lineage>
</organism>
<dbReference type="Proteomes" id="UP000677082">
    <property type="component" value="Unassembled WGS sequence"/>
</dbReference>
<proteinExistence type="predicted"/>
<sequence>MRVEDQHRFEVYGAGDETYGAVVIKCRYCADWQYEYDTTVEAFQLADLIDAAAEHPDCRRKP</sequence>
<evidence type="ECO:0000313" key="2">
    <source>
        <dbReference type="Proteomes" id="UP000677082"/>
    </source>
</evidence>
<gene>
    <name evidence="1" type="ORF">Ato02nite_005600</name>
</gene>
<dbReference type="EMBL" id="BOQN01000007">
    <property type="protein sequence ID" value="GIM88767.1"/>
    <property type="molecule type" value="Genomic_DNA"/>
</dbReference>